<protein>
    <submittedName>
        <fullName evidence="1">Type VI secretion system-associated protein TagF</fullName>
    </submittedName>
</protein>
<reference evidence="1" key="1">
    <citation type="submission" date="2022-04" db="EMBL/GenBank/DDBJ databases">
        <title>Desulfatitalea alkaliphila sp. nov., a novel anaerobic sulfate-reducing bacterium isolated from terrestrial mud volcano, Taman Peninsula, Russia.</title>
        <authorList>
            <person name="Khomyakova M.A."/>
            <person name="Merkel A.Y."/>
            <person name="Slobodkin A.I."/>
        </authorList>
    </citation>
    <scope>NUCLEOTIDE SEQUENCE</scope>
    <source>
        <strain evidence="1">M08but</strain>
    </source>
</reference>
<evidence type="ECO:0000313" key="1">
    <source>
        <dbReference type="EMBL" id="MCJ8501795.1"/>
    </source>
</evidence>
<dbReference type="Proteomes" id="UP001165427">
    <property type="component" value="Unassembled WGS sequence"/>
</dbReference>
<comment type="caution">
    <text evidence="1">The sequence shown here is derived from an EMBL/GenBank/DDBJ whole genome shotgun (WGS) entry which is preliminary data.</text>
</comment>
<proteinExistence type="predicted"/>
<dbReference type="Gene3D" id="3.40.1730.10">
    <property type="entry name" value="pa0076 domain"/>
    <property type="match status" value="1"/>
</dbReference>
<dbReference type="EMBL" id="JALJRB010000017">
    <property type="protein sequence ID" value="MCJ8501795.1"/>
    <property type="molecule type" value="Genomic_DNA"/>
</dbReference>
<gene>
    <name evidence="1" type="primary">tagF</name>
    <name evidence="1" type="ORF">MRX98_14525</name>
</gene>
<dbReference type="RefSeq" id="WP_246911006.1">
    <property type="nucleotide sequence ID" value="NZ_JALJRB010000017.1"/>
</dbReference>
<organism evidence="1 2">
    <name type="scientific">Desulfatitalea alkaliphila</name>
    <dbReference type="NCBI Taxonomy" id="2929485"/>
    <lineage>
        <taxon>Bacteria</taxon>
        <taxon>Pseudomonadati</taxon>
        <taxon>Thermodesulfobacteriota</taxon>
        <taxon>Desulfobacteria</taxon>
        <taxon>Desulfobacterales</taxon>
        <taxon>Desulfosarcinaceae</taxon>
        <taxon>Desulfatitalea</taxon>
    </lineage>
</organism>
<dbReference type="NCBIfam" id="TIGR03373">
    <property type="entry name" value="VI_minor_4"/>
    <property type="match status" value="1"/>
</dbReference>
<dbReference type="InterPro" id="IPR038225">
    <property type="entry name" value="TagF_sf"/>
</dbReference>
<keyword evidence="2" id="KW-1185">Reference proteome</keyword>
<sequence>MLGLNRTRRSWQWHAAGKHPVAPDFIHLRGGTPILEVVADWMTKGYDALAGRPQSMVSRYHLWRFWLQGGQADHLICGVVKDSSDRLGRPHPLMIAGSGPLAHWQRRWPLLAVQLDPLWEEVEQTAARRFDNLRDFGDAVARLGRPAADENTVAAPPSAPIAAERLADCQNALQSDGRAFIALDDDLAVDPLAKVVAWHTQLDRCCPEVPRAVFIGGPLERAHLVIFRHALATADFIRLWRMHADTKES</sequence>
<accession>A0AA41UJD8</accession>
<dbReference type="Pfam" id="PF09867">
    <property type="entry name" value="TagF_N"/>
    <property type="match status" value="1"/>
</dbReference>
<dbReference type="AlphaFoldDB" id="A0AA41UJD8"/>
<dbReference type="InterPro" id="IPR017748">
    <property type="entry name" value="TagF"/>
</dbReference>
<name>A0AA41UJD8_9BACT</name>
<evidence type="ECO:0000313" key="2">
    <source>
        <dbReference type="Proteomes" id="UP001165427"/>
    </source>
</evidence>